<keyword evidence="1" id="KW-0175">Coiled coil</keyword>
<name>A0ABU7XVB5_9FLAO</name>
<evidence type="ECO:0000313" key="3">
    <source>
        <dbReference type="EMBL" id="MEF3834653.1"/>
    </source>
</evidence>
<dbReference type="Pfam" id="PF08885">
    <property type="entry name" value="GSCFA"/>
    <property type="match status" value="1"/>
</dbReference>
<dbReference type="SUPFAM" id="SSF52266">
    <property type="entry name" value="SGNH hydrolase"/>
    <property type="match status" value="1"/>
</dbReference>
<keyword evidence="4" id="KW-1185">Reference proteome</keyword>
<dbReference type="Proteomes" id="UP001337305">
    <property type="component" value="Unassembled WGS sequence"/>
</dbReference>
<protein>
    <submittedName>
        <fullName evidence="3">GSCFA domain-containing protein</fullName>
    </submittedName>
</protein>
<dbReference type="InterPro" id="IPR014982">
    <property type="entry name" value="GSCFA"/>
</dbReference>
<dbReference type="EMBL" id="JAODOP010000004">
    <property type="protein sequence ID" value="MEF3834653.1"/>
    <property type="molecule type" value="Genomic_DNA"/>
</dbReference>
<evidence type="ECO:0000259" key="2">
    <source>
        <dbReference type="Pfam" id="PF08885"/>
    </source>
</evidence>
<organism evidence="3 4">
    <name type="scientific">Flavivirga spongiicola</name>
    <dbReference type="NCBI Taxonomy" id="421621"/>
    <lineage>
        <taxon>Bacteria</taxon>
        <taxon>Pseudomonadati</taxon>
        <taxon>Bacteroidota</taxon>
        <taxon>Flavobacteriia</taxon>
        <taxon>Flavobacteriales</taxon>
        <taxon>Flavobacteriaceae</taxon>
        <taxon>Flavivirga</taxon>
    </lineage>
</organism>
<reference evidence="3 4" key="1">
    <citation type="submission" date="2022-09" db="EMBL/GenBank/DDBJ databases">
        <title>Genome sequencing of Flavivirga sp. MEBiC05379.</title>
        <authorList>
            <person name="Oh H.-M."/>
            <person name="Kwon K.K."/>
            <person name="Park M.J."/>
            <person name="Yang S.-H."/>
        </authorList>
    </citation>
    <scope>NUCLEOTIDE SEQUENCE [LARGE SCALE GENOMIC DNA]</scope>
    <source>
        <strain evidence="3 4">MEBiC05379</strain>
    </source>
</reference>
<sequence>MKLQTKIPLEKQSKNPIDYKSNLLLIGSCFVENIGNKLDYFKFQNTQNPFGILFHPKAIENLITHAINEKVYSEEAVFFHNEQWHCYSTHSKLSNASKERLLDDLNRNIKSTNQQIQESTHVVITLGTAWVYRSVNTKEIVANCHKIPQKQFTKELLSVDEISKSIASIVSSIRSVNSKASIIFTVSPIRHIKDGFIENTWSKAHLISAIHQFINQKSSIVNRQSFYFPSYEIMMDELRDYRFYKDDMVHPSETAIIYIWEKFLKVWISNEALNVMEEIDTIQKGLQHKPFNPESEAHQRFLQNLEAKINKLQSQIPRLLF</sequence>
<comment type="caution">
    <text evidence="3">The sequence shown here is derived from an EMBL/GenBank/DDBJ whole genome shotgun (WGS) entry which is preliminary data.</text>
</comment>
<dbReference type="RefSeq" id="WP_303306970.1">
    <property type="nucleotide sequence ID" value="NZ_JAODOP010000004.1"/>
</dbReference>
<feature type="coiled-coil region" evidence="1">
    <location>
        <begin position="95"/>
        <end position="122"/>
    </location>
</feature>
<feature type="domain" description="GSCFA" evidence="2">
    <location>
        <begin position="23"/>
        <end position="263"/>
    </location>
</feature>
<evidence type="ECO:0000313" key="4">
    <source>
        <dbReference type="Proteomes" id="UP001337305"/>
    </source>
</evidence>
<accession>A0ABU7XVB5</accession>
<proteinExistence type="predicted"/>
<evidence type="ECO:0000256" key="1">
    <source>
        <dbReference type="SAM" id="Coils"/>
    </source>
</evidence>
<gene>
    <name evidence="3" type="ORF">N1F79_16060</name>
</gene>